<comment type="caution">
    <text evidence="1">The sequence shown here is derived from an EMBL/GenBank/DDBJ whole genome shotgun (WGS) entry which is preliminary data.</text>
</comment>
<gene>
    <name evidence="1" type="ORF">MENT_LOCUS502</name>
</gene>
<organism evidence="1 2">
    <name type="scientific">Meloidogyne enterolobii</name>
    <name type="common">Root-knot nematode worm</name>
    <name type="synonym">Meloidogyne mayaguensis</name>
    <dbReference type="NCBI Taxonomy" id="390850"/>
    <lineage>
        <taxon>Eukaryota</taxon>
        <taxon>Metazoa</taxon>
        <taxon>Ecdysozoa</taxon>
        <taxon>Nematoda</taxon>
        <taxon>Chromadorea</taxon>
        <taxon>Rhabditida</taxon>
        <taxon>Tylenchina</taxon>
        <taxon>Tylenchomorpha</taxon>
        <taxon>Tylenchoidea</taxon>
        <taxon>Meloidogynidae</taxon>
        <taxon>Meloidogyninae</taxon>
        <taxon>Meloidogyne</taxon>
    </lineage>
</organism>
<name>A0A6V7TIJ8_MELEN</name>
<dbReference type="AlphaFoldDB" id="A0A6V7TIJ8"/>
<evidence type="ECO:0000313" key="2">
    <source>
        <dbReference type="Proteomes" id="UP000580250"/>
    </source>
</evidence>
<accession>A0A6V7TIJ8</accession>
<sequence length="55" mass="6560">MDSDTPSPQNCQNFCNFSIIFNNNFKINLNINLHIFNNLILCIKINFINWCPRRK</sequence>
<evidence type="ECO:0000313" key="1">
    <source>
        <dbReference type="EMBL" id="CAD2123567.1"/>
    </source>
</evidence>
<dbReference type="EMBL" id="CAJEWN010000002">
    <property type="protein sequence ID" value="CAD2123567.1"/>
    <property type="molecule type" value="Genomic_DNA"/>
</dbReference>
<dbReference type="Proteomes" id="UP000580250">
    <property type="component" value="Unassembled WGS sequence"/>
</dbReference>
<proteinExistence type="predicted"/>
<reference evidence="1 2" key="1">
    <citation type="submission" date="2020-08" db="EMBL/GenBank/DDBJ databases">
        <authorList>
            <person name="Koutsovoulos G."/>
            <person name="Danchin GJ E."/>
        </authorList>
    </citation>
    <scope>NUCLEOTIDE SEQUENCE [LARGE SCALE GENOMIC DNA]</scope>
</reference>
<protein>
    <submittedName>
        <fullName evidence="1">Uncharacterized protein</fullName>
    </submittedName>
</protein>